<keyword evidence="2" id="KW-0472">Membrane</keyword>
<dbReference type="RefSeq" id="WP_130425606.1">
    <property type="nucleotide sequence ID" value="NZ_SHKW01000008.1"/>
</dbReference>
<keyword evidence="3" id="KW-0998">Cell outer membrane</keyword>
<evidence type="ECO:0000259" key="5">
    <source>
        <dbReference type="Pfam" id="PF25183"/>
    </source>
</evidence>
<keyword evidence="4" id="KW-0732">Signal</keyword>
<feature type="signal peptide" evidence="4">
    <location>
        <begin position="1"/>
        <end position="19"/>
    </location>
</feature>
<dbReference type="AlphaFoldDB" id="A0A4Q7XYR9"/>
<reference evidence="6 7" key="1">
    <citation type="submission" date="2019-02" db="EMBL/GenBank/DDBJ databases">
        <title>Genomic Encyclopedia of Archaeal and Bacterial Type Strains, Phase II (KMG-II): from individual species to whole genera.</title>
        <authorList>
            <person name="Goeker M."/>
        </authorList>
    </citation>
    <scope>NUCLEOTIDE SEQUENCE [LARGE SCALE GENOMIC DNA]</scope>
    <source>
        <strain evidence="6 7">DSM 18101</strain>
    </source>
</reference>
<evidence type="ECO:0000256" key="4">
    <source>
        <dbReference type="SAM" id="SignalP"/>
    </source>
</evidence>
<keyword evidence="6" id="KW-0121">Carboxypeptidase</keyword>
<organism evidence="6 7">
    <name type="scientific">Edaphobacter modestus</name>
    <dbReference type="NCBI Taxonomy" id="388466"/>
    <lineage>
        <taxon>Bacteria</taxon>
        <taxon>Pseudomonadati</taxon>
        <taxon>Acidobacteriota</taxon>
        <taxon>Terriglobia</taxon>
        <taxon>Terriglobales</taxon>
        <taxon>Acidobacteriaceae</taxon>
        <taxon>Edaphobacter</taxon>
    </lineage>
</organism>
<accession>A0A4Q7XYR9</accession>
<evidence type="ECO:0000256" key="1">
    <source>
        <dbReference type="ARBA" id="ARBA00004442"/>
    </source>
</evidence>
<comment type="subcellular location">
    <subcellularLocation>
        <location evidence="1">Cell outer membrane</location>
    </subcellularLocation>
</comment>
<keyword evidence="6" id="KW-0645">Protease</keyword>
<feature type="domain" description="TonB-dependent transporter Oar-like beta-barrel" evidence="5">
    <location>
        <begin position="515"/>
        <end position="887"/>
    </location>
</feature>
<dbReference type="InterPro" id="IPR013784">
    <property type="entry name" value="Carb-bd-like_fold"/>
</dbReference>
<gene>
    <name evidence="6" type="ORF">BDD14_6703</name>
</gene>
<evidence type="ECO:0000256" key="2">
    <source>
        <dbReference type="ARBA" id="ARBA00023136"/>
    </source>
</evidence>
<dbReference type="Pfam" id="PF25183">
    <property type="entry name" value="OMP_b-brl_4"/>
    <property type="match status" value="2"/>
</dbReference>
<keyword evidence="6" id="KW-0378">Hydrolase</keyword>
<dbReference type="Proteomes" id="UP000292958">
    <property type="component" value="Unassembled WGS sequence"/>
</dbReference>
<keyword evidence="7" id="KW-1185">Reference proteome</keyword>
<name>A0A4Q7XYR9_9BACT</name>
<dbReference type="OrthoDB" id="98676at2"/>
<dbReference type="GO" id="GO:0030246">
    <property type="term" value="F:carbohydrate binding"/>
    <property type="evidence" value="ECO:0007669"/>
    <property type="project" value="InterPro"/>
</dbReference>
<dbReference type="InterPro" id="IPR036942">
    <property type="entry name" value="Beta-barrel_TonB_sf"/>
</dbReference>
<dbReference type="Gene3D" id="2.60.40.1120">
    <property type="entry name" value="Carboxypeptidase-like, regulatory domain"/>
    <property type="match status" value="1"/>
</dbReference>
<dbReference type="SUPFAM" id="SSF56935">
    <property type="entry name" value="Porins"/>
    <property type="match status" value="1"/>
</dbReference>
<dbReference type="Gene3D" id="2.40.170.20">
    <property type="entry name" value="TonB-dependent receptor, beta-barrel domain"/>
    <property type="match status" value="1"/>
</dbReference>
<feature type="domain" description="TonB-dependent transporter Oar-like beta-barrel" evidence="5">
    <location>
        <begin position="291"/>
        <end position="513"/>
    </location>
</feature>
<protein>
    <submittedName>
        <fullName evidence="6">Carboxypeptidase family protein</fullName>
    </submittedName>
</protein>
<dbReference type="SUPFAM" id="SSF49452">
    <property type="entry name" value="Starch-binding domain-like"/>
    <property type="match status" value="1"/>
</dbReference>
<evidence type="ECO:0000313" key="6">
    <source>
        <dbReference type="EMBL" id="RZU29104.1"/>
    </source>
</evidence>
<feature type="chain" id="PRO_5020205990" evidence="4">
    <location>
        <begin position="20"/>
        <end position="913"/>
    </location>
</feature>
<comment type="caution">
    <text evidence="6">The sequence shown here is derived from an EMBL/GenBank/DDBJ whole genome shotgun (WGS) entry which is preliminary data.</text>
</comment>
<dbReference type="Pfam" id="PF13620">
    <property type="entry name" value="CarboxypepD_reg"/>
    <property type="match status" value="1"/>
</dbReference>
<dbReference type="GO" id="GO:0004180">
    <property type="term" value="F:carboxypeptidase activity"/>
    <property type="evidence" value="ECO:0007669"/>
    <property type="project" value="UniProtKB-KW"/>
</dbReference>
<proteinExistence type="predicted"/>
<dbReference type="InterPro" id="IPR057601">
    <property type="entry name" value="Oar-like_b-barrel"/>
</dbReference>
<evidence type="ECO:0000256" key="3">
    <source>
        <dbReference type="ARBA" id="ARBA00023237"/>
    </source>
</evidence>
<dbReference type="EMBL" id="SHKW01000008">
    <property type="protein sequence ID" value="RZU29104.1"/>
    <property type="molecule type" value="Genomic_DNA"/>
</dbReference>
<sequence length="913" mass="99408">MKTAGLVLLLFLYSSVAMLAQSSGRLVGKVQDSTGAVVQKAYLTLRRDGSVVSECESGADGSYAFVKLHSGSYDLEVGAQGFAMYSATGIMVEDTGAKQMTVTLRIAAEEQMTVTTQTNGVSLSSDENANSTVLKGGDLDALADDPDALQTELQALAGPAAGPDGGQLYIDGYTGGQLPPKSSILEIRVNQNPFSAENDRIGYGRIDIITKPGAVKFNGHLRGSYLNSVLNTSNPLATAQPSYQYYSGSGDMTGPITKTSSYFLAAQYWERQNQNFLRAVDPTDTSANPRTLSQALVAPYSTTNVFGRVDSQVGKHILQGQWVLFRTRRTGAGTGGLNLPEQGYSSTDIENILQLRDTMIVSSRLLNEVSTRWWRIRTNQTPDSTKPAVTVQGAFVTGGSVSGTTSNHQDNMELHDYATLTAGSHVMRLGLLARTYRVADYADTGSNGNYQFQSLADYHAAMPKPYLYTGTVIVNPLARLLQFDGAIFFQDEWRWKPNVNLSYGLRMEGQNRVRDHLNWAPRVAIAWSPKAGAKTSPKMVIRAAGGIFYNRVTPALQIQTIHNNGFFQQNYVLRNPSFYDPNHPVPAELLATASESKLSIYTLDPGFRISRNVQAALGVDRSLGKIGSLNLNYLFTRGVHQYYTNNVNAPFFDPETYRITGPAPTTYNYQFQSGGDFRQHQVILTTNTTYKNFFLHAVYTYNHATTDTQGINYFPSVSRIPSLDYGRASFAPAHQLQAFMTYKAPYRVTLTAIAIVEANRPYNVTIGNDLTGNNQSNARPTYGTCGAPDVLSTAYGCLDLNPSGKSERIVPYGLGTAPTSATVHLTVNRVFNFGSRPVANASHAQKPAAEHVPRHTLTMIVGATNIFNMVNLAPPNGVLSSPLFGQQLTPATGPFALSSPGNRTVYVTSYFSF</sequence>
<evidence type="ECO:0000313" key="7">
    <source>
        <dbReference type="Proteomes" id="UP000292958"/>
    </source>
</evidence>
<dbReference type="GO" id="GO:0009279">
    <property type="term" value="C:cell outer membrane"/>
    <property type="evidence" value="ECO:0007669"/>
    <property type="project" value="UniProtKB-SubCell"/>
</dbReference>